<dbReference type="PANTHER" id="PTHR10695">
    <property type="entry name" value="DEPHOSPHO-COA KINASE-RELATED"/>
    <property type="match status" value="1"/>
</dbReference>
<dbReference type="GO" id="GO:0015937">
    <property type="term" value="P:coenzyme A biosynthetic process"/>
    <property type="evidence" value="ECO:0007669"/>
    <property type="project" value="UniProtKB-KW"/>
</dbReference>
<keyword evidence="4" id="KW-0547">Nucleotide-binding</keyword>
<evidence type="ECO:0000256" key="8">
    <source>
        <dbReference type="ARBA" id="ARBA00057662"/>
    </source>
</evidence>
<evidence type="ECO:0000256" key="5">
    <source>
        <dbReference type="ARBA" id="ARBA00022840"/>
    </source>
</evidence>
<comment type="similarity">
    <text evidence="10">Belongs to the eukaryotic CoaD family.</text>
</comment>
<dbReference type="GO" id="GO:0004595">
    <property type="term" value="F:pantetheine-phosphate adenylyltransferase activity"/>
    <property type="evidence" value="ECO:0007669"/>
    <property type="project" value="UniProtKB-EC"/>
</dbReference>
<feature type="domain" description="Cytidyltransferase-like" evidence="11">
    <location>
        <begin position="63"/>
        <end position="202"/>
    </location>
</feature>
<sequence>MAMEEGSRGGEEEAAAAVGTVADAATSAVADAVVVPGPNDDGKEAVEGRKAAPAATAAYAVVVIGGTFDRLHQGHHLFLKAAGELAMERIVIGVCDGPMLAKKQYAYLIQPIEKRIENVKNYIKSIKPDLDVHVEPIVDPYGPSIVDEGLEAIIVSKETLPGGLAVNRKRAERGLTQLKIEVVELVPEEATGNKISSTAFRKLVAEGELQQQQETQHQTAAQLECRT</sequence>
<evidence type="ECO:0000256" key="3">
    <source>
        <dbReference type="ARBA" id="ARBA00022695"/>
    </source>
</evidence>
<dbReference type="GO" id="GO:0005524">
    <property type="term" value="F:ATP binding"/>
    <property type="evidence" value="ECO:0007669"/>
    <property type="project" value="UniProtKB-KW"/>
</dbReference>
<keyword evidence="5" id="KW-0067">ATP-binding</keyword>
<dbReference type="NCBIfam" id="TIGR00125">
    <property type="entry name" value="cyt_tran_rel"/>
    <property type="match status" value="1"/>
</dbReference>
<dbReference type="Pfam" id="PF01467">
    <property type="entry name" value="CTP_transf_like"/>
    <property type="match status" value="1"/>
</dbReference>
<organism evidence="12 13">
    <name type="scientific">Panicum virgatum</name>
    <name type="common">Blackwell switchgrass</name>
    <dbReference type="NCBI Taxonomy" id="38727"/>
    <lineage>
        <taxon>Eukaryota</taxon>
        <taxon>Viridiplantae</taxon>
        <taxon>Streptophyta</taxon>
        <taxon>Embryophyta</taxon>
        <taxon>Tracheophyta</taxon>
        <taxon>Spermatophyta</taxon>
        <taxon>Magnoliopsida</taxon>
        <taxon>Liliopsida</taxon>
        <taxon>Poales</taxon>
        <taxon>Poaceae</taxon>
        <taxon>PACMAD clade</taxon>
        <taxon>Panicoideae</taxon>
        <taxon>Panicodae</taxon>
        <taxon>Paniceae</taxon>
        <taxon>Panicinae</taxon>
        <taxon>Panicum</taxon>
        <taxon>Panicum sect. Hiantes</taxon>
    </lineage>
</organism>
<dbReference type="EMBL" id="CM029037">
    <property type="protein sequence ID" value="KAG2655813.1"/>
    <property type="molecule type" value="Genomic_DNA"/>
</dbReference>
<dbReference type="EC" id="2.7.7.3" evidence="1"/>
<dbReference type="SUPFAM" id="SSF52374">
    <property type="entry name" value="Nucleotidylyl transferase"/>
    <property type="match status" value="1"/>
</dbReference>
<evidence type="ECO:0000256" key="6">
    <source>
        <dbReference type="ARBA" id="ARBA00022993"/>
    </source>
</evidence>
<evidence type="ECO:0000256" key="2">
    <source>
        <dbReference type="ARBA" id="ARBA00022679"/>
    </source>
</evidence>
<evidence type="ECO:0000313" key="12">
    <source>
        <dbReference type="EMBL" id="KAG2655813.1"/>
    </source>
</evidence>
<keyword evidence="13" id="KW-1185">Reference proteome</keyword>
<comment type="pathway">
    <text evidence="9">Cofactor biosynthesis; coenzyme A biosynthesis; CoA from (R)-pantothenate: step 4/5.</text>
</comment>
<dbReference type="CDD" id="cd02164">
    <property type="entry name" value="PPAT_CoAS"/>
    <property type="match status" value="1"/>
</dbReference>
<evidence type="ECO:0000256" key="10">
    <source>
        <dbReference type="ARBA" id="ARBA00061172"/>
    </source>
</evidence>
<dbReference type="InterPro" id="IPR004821">
    <property type="entry name" value="Cyt_trans-like"/>
</dbReference>
<accession>A0A8T0XES6</accession>
<evidence type="ECO:0000259" key="11">
    <source>
        <dbReference type="Pfam" id="PF01467"/>
    </source>
</evidence>
<keyword evidence="3" id="KW-0548">Nucleotidyltransferase</keyword>
<reference evidence="12" key="1">
    <citation type="submission" date="2020-05" db="EMBL/GenBank/DDBJ databases">
        <title>WGS assembly of Panicum virgatum.</title>
        <authorList>
            <person name="Lovell J.T."/>
            <person name="Jenkins J."/>
            <person name="Shu S."/>
            <person name="Juenger T.E."/>
            <person name="Schmutz J."/>
        </authorList>
    </citation>
    <scope>NUCLEOTIDE SEQUENCE</scope>
    <source>
        <strain evidence="12">AP13</strain>
    </source>
</reference>
<keyword evidence="6" id="KW-0173">Coenzyme A biosynthesis</keyword>
<comment type="caution">
    <text evidence="12">The sequence shown here is derived from an EMBL/GenBank/DDBJ whole genome shotgun (WGS) entry which is preliminary data.</text>
</comment>
<dbReference type="PANTHER" id="PTHR10695:SF46">
    <property type="entry name" value="BIFUNCTIONAL COENZYME A SYNTHASE-RELATED"/>
    <property type="match status" value="1"/>
</dbReference>
<dbReference type="Proteomes" id="UP000823388">
    <property type="component" value="Chromosome 1K"/>
</dbReference>
<comment type="catalytic activity">
    <reaction evidence="7">
        <text>(R)-4'-phosphopantetheine + ATP + H(+) = 3'-dephospho-CoA + diphosphate</text>
        <dbReference type="Rhea" id="RHEA:19801"/>
        <dbReference type="ChEBI" id="CHEBI:15378"/>
        <dbReference type="ChEBI" id="CHEBI:30616"/>
        <dbReference type="ChEBI" id="CHEBI:33019"/>
        <dbReference type="ChEBI" id="CHEBI:57328"/>
        <dbReference type="ChEBI" id="CHEBI:61723"/>
        <dbReference type="EC" id="2.7.7.3"/>
    </reaction>
</comment>
<dbReference type="AlphaFoldDB" id="A0A8T0XES6"/>
<dbReference type="InterPro" id="IPR014729">
    <property type="entry name" value="Rossmann-like_a/b/a_fold"/>
</dbReference>
<evidence type="ECO:0000313" key="13">
    <source>
        <dbReference type="Proteomes" id="UP000823388"/>
    </source>
</evidence>
<evidence type="ECO:0000256" key="4">
    <source>
        <dbReference type="ARBA" id="ARBA00022741"/>
    </source>
</evidence>
<evidence type="ECO:0000256" key="9">
    <source>
        <dbReference type="ARBA" id="ARBA00060565"/>
    </source>
</evidence>
<keyword evidence="2" id="KW-0808">Transferase</keyword>
<dbReference type="GO" id="GO:0004140">
    <property type="term" value="F:dephospho-CoA kinase activity"/>
    <property type="evidence" value="ECO:0007669"/>
    <property type="project" value="TreeGrafter"/>
</dbReference>
<evidence type="ECO:0000256" key="7">
    <source>
        <dbReference type="ARBA" id="ARBA00029346"/>
    </source>
</evidence>
<evidence type="ECO:0000256" key="1">
    <source>
        <dbReference type="ARBA" id="ARBA00012392"/>
    </source>
</evidence>
<dbReference type="Gene3D" id="3.40.50.620">
    <property type="entry name" value="HUPs"/>
    <property type="match status" value="1"/>
</dbReference>
<comment type="function">
    <text evidence="8">Reversibly transfers an adenylyl group from ATP to 4'-phosphopantetheine, yielding dephospho-CoA (dPCoA) and pyrophosphate. Does not accept 4'-phosphopantothenoylcysteine as a substrate.</text>
</comment>
<proteinExistence type="inferred from homology"/>
<dbReference type="NCBIfam" id="NF001985">
    <property type="entry name" value="PRK00777.1"/>
    <property type="match status" value="1"/>
</dbReference>
<protein>
    <recommendedName>
        <fullName evidence="1">pantetheine-phosphate adenylyltransferase</fullName>
        <ecNumber evidence="1">2.7.7.3</ecNumber>
    </recommendedName>
</protein>
<name>A0A8T0XES6_PANVG</name>
<dbReference type="FunFam" id="3.40.50.620:FF:000156">
    <property type="entry name" value="Phosphopantetheine adenylyltransferase 1-like"/>
    <property type="match status" value="1"/>
</dbReference>
<gene>
    <name evidence="12" type="ORF">PVAP13_1KG038900</name>
</gene>